<comment type="subcellular location">
    <subcellularLocation>
        <location evidence="1">Nucleus</location>
        <location evidence="1">Nucleolus</location>
    </subcellularLocation>
</comment>
<dbReference type="InterPro" id="IPR036864">
    <property type="entry name" value="Zn2-C6_fun-type_DNA-bd_sf"/>
</dbReference>
<evidence type="ECO:0000256" key="3">
    <source>
        <dbReference type="ARBA" id="ARBA00023242"/>
    </source>
</evidence>
<dbReference type="GO" id="GO:0000462">
    <property type="term" value="P:maturation of SSU-rRNA from tricistronic rRNA transcript (SSU-rRNA, 5.8S rRNA, LSU-rRNA)"/>
    <property type="evidence" value="ECO:0007669"/>
    <property type="project" value="TreeGrafter"/>
</dbReference>
<comment type="similarity">
    <text evidence="4">Belongs to the TRAFAC class translation factor GTPase superfamily. Bms1-like GTPase family. TSR1 subfamily.</text>
</comment>
<dbReference type="GO" id="GO:0030688">
    <property type="term" value="C:preribosome, small subunit precursor"/>
    <property type="evidence" value="ECO:0007669"/>
    <property type="project" value="TreeGrafter"/>
</dbReference>
<dbReference type="SUPFAM" id="SSF57701">
    <property type="entry name" value="Zn2/Cys6 DNA-binding domain"/>
    <property type="match status" value="1"/>
</dbReference>
<dbReference type="PANTHER" id="PTHR12858:SF1">
    <property type="entry name" value="PRE-RRNA-PROCESSING PROTEIN TSR1 HOMOLOG"/>
    <property type="match status" value="1"/>
</dbReference>
<dbReference type="GO" id="GO:0005730">
    <property type="term" value="C:nucleolus"/>
    <property type="evidence" value="ECO:0007669"/>
    <property type="project" value="UniProtKB-SubCell"/>
</dbReference>
<dbReference type="GO" id="GO:0000981">
    <property type="term" value="F:DNA-binding transcription factor activity, RNA polymerase II-specific"/>
    <property type="evidence" value="ECO:0007669"/>
    <property type="project" value="InterPro"/>
</dbReference>
<feature type="domain" description="Zn(2)-C6 fungal-type" evidence="6">
    <location>
        <begin position="1"/>
        <end position="27"/>
    </location>
</feature>
<evidence type="ECO:0000256" key="2">
    <source>
        <dbReference type="ARBA" id="ARBA00022517"/>
    </source>
</evidence>
<dbReference type="GO" id="GO:0003924">
    <property type="term" value="F:GTPase activity"/>
    <property type="evidence" value="ECO:0007669"/>
    <property type="project" value="TreeGrafter"/>
</dbReference>
<evidence type="ECO:0000313" key="9">
    <source>
        <dbReference type="Proteomes" id="UP000304947"/>
    </source>
</evidence>
<comment type="caution">
    <text evidence="8">The sequence shown here is derived from an EMBL/GenBank/DDBJ whole genome shotgun (WGS) entry which is preliminary data.</text>
</comment>
<feature type="compositionally biased region" description="Polar residues" evidence="5">
    <location>
        <begin position="194"/>
        <end position="205"/>
    </location>
</feature>
<dbReference type="InterPro" id="IPR001138">
    <property type="entry name" value="Zn2Cys6_DnaBD"/>
</dbReference>
<evidence type="ECO:0000259" key="6">
    <source>
        <dbReference type="PROSITE" id="PS50048"/>
    </source>
</evidence>
<name>A0A4V4LJF5_AURPU</name>
<keyword evidence="2" id="KW-0690">Ribosome biogenesis</keyword>
<dbReference type="Pfam" id="PF22298">
    <property type="entry name" value="Tsr1_G-like"/>
    <property type="match status" value="1"/>
</dbReference>
<feature type="region of interest" description="Disordered" evidence="5">
    <location>
        <begin position="1127"/>
        <end position="1147"/>
    </location>
</feature>
<dbReference type="PANTHER" id="PTHR12858">
    <property type="entry name" value="RIBOSOME BIOGENESIS PROTEIN"/>
    <property type="match status" value="1"/>
</dbReference>
<sequence>CRSRHLRCDRKRPRCSRCLKDDVDCVSRAELPEQPKKKARLANPSKHQPQFPADQPWFRVKKALVFIDENESTIFGTGQVLDFEEETEDPTQLIGETSDHASTSNIETAPTGNHDQITDYIQASEEHIEPAGDPHQPQATIRFETLVEAAAECRAERSRSAPTDLATEPIADTAFPTSTSGISPPIFEFALDGGTSSSHTSLHQSRLSERNDALSPHNFRSFGSPRDPSTGRISTISPEAAFSLPTTPILSAHEGRLMQHFIEHLAPSIDVCSQEQIFGRLVPRMAFLSPILLTAIFAVASKHISKTIEMTDPTPECYFQETLDHLIPVLNEPDALVEDYVLAAVVILRVMEEMDISLSGYDQQSHLPAIHALISAQERFATRGGLRQAAWWVGFRQEMVVAFINQRPIVPVLEHCNLDRSFSAADDCTWTNRIIVHCADVINHCFQNGSLDQQTYQALRDYGEAWMAHKPYKSKHMSKGAIKDKNKGKVESVGFERGTRKTPHQQMMSKLDRRNQAKQKRLVKDAEHDRQTNVFHGKNAAPRICAVIPLCEDISSATAVQNLVRSVDIEDEAPNSNLWKVDVGRFKQKLQFITLGRRDVLDALDACRVADFVIFVLSADQEVDPLGEQMLRTIESQGVSNVMTLVQGLDQIEPAKRRPQVLGSLKSFITHFFATQERVHSLDARQDCANVVRSLCTTTPKGIHWREARSWMLVDDMAWPEDASNTVVFTGTVRGRGLKADRLLQVGDWGDFQIEKIMAAEPLESKKKHGADDMAMDDVPQQDNVLELPSEDQDDIADLAPEETAMTDFAPSVAATERKGVLLDDHHYFDEDEDPEAAKPKKLPRGTSKYQSAWYVGDVSDSGSDLEDADEEMDDAMEDAVPADGTEGLAPREPTEYAPSEYPQSEMFLDRSPEDEAEQLAAYRESRKAEAEEDLEFPDEIELHPNVSARERLARYRGLKSLRTSAWEQDEDKPHEPAEWSRLLEIANYKAAQHRMVSEALVGGVAPGTRVHVYVRLGDSSPETLKTLPTPTGIFSLLRHEHKRTSVNHSITLSSDYPAPLKSKDELIMQCGPRRLIINPLFSQAGNTPNNVHKFDRYLHPGQTGMASFIGPLTWGNVPCLYLKRTSTIPPPPADSDDEDNDKMEDDTDANKPLYTLIATGTSVAPSTNRIIAKRAILTGHPYKIHKKLVTIRYMFFNEEDVAWFKAIQLWTKRGRSGYIKESLGTHGYFKATFDGKINPMDAVGMSLYKRMWPRWAREWRPGMETATLENEKGDMIA</sequence>
<proteinExistence type="inferred from homology"/>
<feature type="region of interest" description="Disordered" evidence="5">
    <location>
        <begin position="496"/>
        <end position="516"/>
    </location>
</feature>
<feature type="domain" description="Bms1-type G" evidence="7">
    <location>
        <begin position="541"/>
        <end position="701"/>
    </location>
</feature>
<dbReference type="InterPro" id="IPR012948">
    <property type="entry name" value="AARP2CN"/>
</dbReference>
<dbReference type="SMART" id="SM01362">
    <property type="entry name" value="DUF663"/>
    <property type="match status" value="1"/>
</dbReference>
<feature type="non-terminal residue" evidence="8">
    <location>
        <position position="1"/>
    </location>
</feature>
<dbReference type="Pfam" id="PF00172">
    <property type="entry name" value="Zn_clus"/>
    <property type="match status" value="1"/>
</dbReference>
<accession>A0A4V4LJF5</accession>
<dbReference type="EMBL" id="QZBU01001172">
    <property type="protein sequence ID" value="TIA54787.1"/>
    <property type="molecule type" value="Genomic_DNA"/>
</dbReference>
<evidence type="ECO:0000256" key="4">
    <source>
        <dbReference type="ARBA" id="ARBA00038288"/>
    </source>
</evidence>
<reference evidence="8 9" key="1">
    <citation type="submission" date="2018-10" db="EMBL/GenBank/DDBJ databases">
        <title>Fifty Aureobasidium pullulans genomes reveal a recombining polyextremotolerant generalist.</title>
        <authorList>
            <person name="Gostincar C."/>
            <person name="Turk M."/>
            <person name="Zajc J."/>
            <person name="Gunde-Cimerman N."/>
        </authorList>
    </citation>
    <scope>NUCLEOTIDE SEQUENCE [LARGE SCALE GENOMIC DNA]</scope>
    <source>
        <strain evidence="8 9">EXF-3380</strain>
    </source>
</reference>
<gene>
    <name evidence="8" type="ORF">D6C83_04226</name>
</gene>
<dbReference type="InterPro" id="IPR007034">
    <property type="entry name" value="BMS1_TSR1_C"/>
</dbReference>
<organism evidence="8 9">
    <name type="scientific">Aureobasidium pullulans</name>
    <name type="common">Black yeast</name>
    <name type="synonym">Pullularia pullulans</name>
    <dbReference type="NCBI Taxonomy" id="5580"/>
    <lineage>
        <taxon>Eukaryota</taxon>
        <taxon>Fungi</taxon>
        <taxon>Dikarya</taxon>
        <taxon>Ascomycota</taxon>
        <taxon>Pezizomycotina</taxon>
        <taxon>Dothideomycetes</taxon>
        <taxon>Dothideomycetidae</taxon>
        <taxon>Dothideales</taxon>
        <taxon>Saccotheciaceae</taxon>
        <taxon>Aureobasidium</taxon>
    </lineage>
</organism>
<protein>
    <submittedName>
        <fullName evidence="8">Putative pre-rRNA processing protein Tsr1</fullName>
    </submittedName>
</protein>
<dbReference type="Pfam" id="PF08142">
    <property type="entry name" value="AARP2CN"/>
    <property type="match status" value="1"/>
</dbReference>
<dbReference type="Proteomes" id="UP000304947">
    <property type="component" value="Unassembled WGS sequence"/>
</dbReference>
<evidence type="ECO:0000259" key="7">
    <source>
        <dbReference type="PROSITE" id="PS51714"/>
    </source>
</evidence>
<evidence type="ECO:0000256" key="5">
    <source>
        <dbReference type="SAM" id="MobiDB-lite"/>
    </source>
</evidence>
<dbReference type="GO" id="GO:0034511">
    <property type="term" value="F:U3 snoRNA binding"/>
    <property type="evidence" value="ECO:0007669"/>
    <property type="project" value="TreeGrafter"/>
</dbReference>
<dbReference type="InterPro" id="IPR039761">
    <property type="entry name" value="Bms1/Tsr1"/>
</dbReference>
<feature type="compositionally biased region" description="Acidic residues" evidence="5">
    <location>
        <begin position="1135"/>
        <end position="1147"/>
    </location>
</feature>
<dbReference type="InterPro" id="IPR030387">
    <property type="entry name" value="G_Bms1/Tsr1_dom"/>
</dbReference>
<dbReference type="Gene3D" id="4.10.240.10">
    <property type="entry name" value="Zn(2)-C6 fungal-type DNA-binding domain"/>
    <property type="match status" value="1"/>
</dbReference>
<keyword evidence="3" id="KW-0539">Nucleus</keyword>
<dbReference type="CDD" id="cd00067">
    <property type="entry name" value="GAL4"/>
    <property type="match status" value="1"/>
</dbReference>
<evidence type="ECO:0000313" key="8">
    <source>
        <dbReference type="EMBL" id="TIA54787.1"/>
    </source>
</evidence>
<dbReference type="GO" id="GO:0000479">
    <property type="term" value="P:endonucleolytic cleavage of tricistronic rRNA transcript (SSU-rRNA, 5.8S rRNA, LSU-rRNA)"/>
    <property type="evidence" value="ECO:0007669"/>
    <property type="project" value="TreeGrafter"/>
</dbReference>
<dbReference type="GO" id="GO:0008270">
    <property type="term" value="F:zinc ion binding"/>
    <property type="evidence" value="ECO:0007669"/>
    <property type="project" value="InterPro"/>
</dbReference>
<dbReference type="SMART" id="SM00785">
    <property type="entry name" value="AARP2CN"/>
    <property type="match status" value="1"/>
</dbReference>
<evidence type="ECO:0000256" key="1">
    <source>
        <dbReference type="ARBA" id="ARBA00004604"/>
    </source>
</evidence>
<dbReference type="PROSITE" id="PS50048">
    <property type="entry name" value="ZN2_CY6_FUNGAL_2"/>
    <property type="match status" value="1"/>
</dbReference>
<dbReference type="GO" id="GO:0005525">
    <property type="term" value="F:GTP binding"/>
    <property type="evidence" value="ECO:0007669"/>
    <property type="project" value="TreeGrafter"/>
</dbReference>
<feature type="region of interest" description="Disordered" evidence="5">
    <location>
        <begin position="194"/>
        <end position="234"/>
    </location>
</feature>
<dbReference type="Pfam" id="PF04950">
    <property type="entry name" value="RIBIOP_C"/>
    <property type="match status" value="1"/>
</dbReference>
<dbReference type="AlphaFoldDB" id="A0A4V4LJF5"/>
<dbReference type="PROSITE" id="PS51714">
    <property type="entry name" value="G_BMS1"/>
    <property type="match status" value="1"/>
</dbReference>